<dbReference type="AlphaFoldDB" id="A0A6I4W2W0"/>
<dbReference type="SUPFAM" id="SSF46894">
    <property type="entry name" value="C-terminal effector domain of the bipartite response regulators"/>
    <property type="match status" value="1"/>
</dbReference>
<protein>
    <submittedName>
        <fullName evidence="7">AAA family ATPase</fullName>
    </submittedName>
</protein>
<dbReference type="SUPFAM" id="SSF48452">
    <property type="entry name" value="TPR-like"/>
    <property type="match status" value="1"/>
</dbReference>
<evidence type="ECO:0000256" key="3">
    <source>
        <dbReference type="ARBA" id="ARBA00023125"/>
    </source>
</evidence>
<keyword evidence="3 5" id="KW-0238">DNA-binding</keyword>
<evidence type="ECO:0000256" key="2">
    <source>
        <dbReference type="ARBA" id="ARBA00023015"/>
    </source>
</evidence>
<dbReference type="EMBL" id="WUTW01000001">
    <property type="protein sequence ID" value="MXQ62745.1"/>
    <property type="molecule type" value="Genomic_DNA"/>
</dbReference>
<comment type="similarity">
    <text evidence="1">Belongs to the AfsR/DnrI/RedD regulatory family.</text>
</comment>
<dbReference type="SMART" id="SM01043">
    <property type="entry name" value="BTAD"/>
    <property type="match status" value="1"/>
</dbReference>
<keyword evidence="4" id="KW-0804">Transcription</keyword>
<evidence type="ECO:0000256" key="4">
    <source>
        <dbReference type="ARBA" id="ARBA00023163"/>
    </source>
</evidence>
<dbReference type="PANTHER" id="PTHR35807">
    <property type="entry name" value="TRANSCRIPTIONAL REGULATOR REDD-RELATED"/>
    <property type="match status" value="1"/>
</dbReference>
<dbReference type="GO" id="GO:0006355">
    <property type="term" value="P:regulation of DNA-templated transcription"/>
    <property type="evidence" value="ECO:0007669"/>
    <property type="project" value="InterPro"/>
</dbReference>
<evidence type="ECO:0000313" key="8">
    <source>
        <dbReference type="Proteomes" id="UP000431901"/>
    </source>
</evidence>
<sequence length="1059" mass="111664">MVVLRVLGTFEAAVGGVPVPLGGPRQRAVLALLVAARGAVVPVDRLVDDLWHGEPPAKALASLQAYVSNLRRLLEPDRPPRAPARVLVSAPPGYALRLPDDAVDAWRFASLIRAAPNAEDPRPLLDEALSLWRGPAFAEAADEPWAAPEAARLADLRATARELRVAAALRAGDTTDAVAEAARLTADEPLREEGWRLRALALDASGRRADALAVLRESRRVLADELGLDPGPALARLERAILTGATEPPTPTDTARSVGFGGIVGRDVELGALRNAAGEARGGALRVALVSGEAGIGKSALLGELARELAGAGWRVALGRCPEDAGAPPAWAWAEALRQVAADVPAPGDALDPLLSDAPRPGRPDPTARFRLHRAVWAWLGAAARDRPLALLLDDLHWADPATLALLDGAATAPDAPLLLVGAFRADESERLTGTLAALARRSPLRLPLPGLSVEAVAALVAGEGGADDATVAALAERTGGNPFYVRESVRLRNSEGALVALSEVPEGVRDVLRRRLARLPEAAVAVLRLAAVAGGDVRADVLIEAADAGEDAVLDALDAGILAGLLTEPAPGRVAFAHALVRDTMTADLSALRRGRMHARLGAALERIEPTDISSLARHFRAAGTAATADRAVRYAVRAAELAEDRYAHETAVDLLNGALDSLPDDDPAERVALLCRLLRAQTRAGDLTAARATRDRAVALAGDRDDLLVAAFTAWTEPTPWQRRPYGTVDEQSVTTLRRLLTRPADDATRARLLTAYAAELIGTGDASARTAAEEAVTLARRLGDPALRALTLTTLASEIVRPHSGLNAIARELTDLGAEHDLPAVRWFGTFSLARAAALAGDPDTTARHTEEAADLAARYAMPEATTATGTALAALDTAAGRFDAAERRYERVADEMRRQGSLHAGFEFLARASLAVARGTLHELADEADEIFAAIGPLSANMLAAALAAADRPAEARTMLAAAPPIAPDYLFTFFATFRALAVTALNDRDEAEPLYEALLPFHDSAPAGLESMSVALRPVPQTLAELARLLGRPDEAHVRAARAVADRWNAPHWR</sequence>
<evidence type="ECO:0000259" key="6">
    <source>
        <dbReference type="PROSITE" id="PS51755"/>
    </source>
</evidence>
<evidence type="ECO:0000256" key="1">
    <source>
        <dbReference type="ARBA" id="ARBA00005820"/>
    </source>
</evidence>
<dbReference type="InterPro" id="IPR051677">
    <property type="entry name" value="AfsR-DnrI-RedD_regulator"/>
</dbReference>
<accession>A0A6I4W2W0</accession>
<dbReference type="Pfam" id="PF03704">
    <property type="entry name" value="BTAD"/>
    <property type="match status" value="1"/>
</dbReference>
<evidence type="ECO:0000256" key="5">
    <source>
        <dbReference type="PROSITE-ProRule" id="PRU01091"/>
    </source>
</evidence>
<keyword evidence="8" id="KW-1185">Reference proteome</keyword>
<dbReference type="Pfam" id="PF00486">
    <property type="entry name" value="Trans_reg_C"/>
    <property type="match status" value="1"/>
</dbReference>
<dbReference type="InterPro" id="IPR011990">
    <property type="entry name" value="TPR-like_helical_dom_sf"/>
</dbReference>
<dbReference type="InterPro" id="IPR001867">
    <property type="entry name" value="OmpR/PhoB-type_DNA-bd"/>
</dbReference>
<dbReference type="InterPro" id="IPR036388">
    <property type="entry name" value="WH-like_DNA-bd_sf"/>
</dbReference>
<dbReference type="Gene3D" id="1.10.10.10">
    <property type="entry name" value="Winged helix-like DNA-binding domain superfamily/Winged helix DNA-binding domain"/>
    <property type="match status" value="1"/>
</dbReference>
<feature type="domain" description="OmpR/PhoB-type" evidence="6">
    <location>
        <begin position="1"/>
        <end position="98"/>
    </location>
</feature>
<name>A0A6I4W2W0_9ACTN</name>
<dbReference type="GO" id="GO:0003677">
    <property type="term" value="F:DNA binding"/>
    <property type="evidence" value="ECO:0007669"/>
    <property type="project" value="UniProtKB-UniRule"/>
</dbReference>
<dbReference type="SMART" id="SM00862">
    <property type="entry name" value="Trans_reg_C"/>
    <property type="match status" value="1"/>
</dbReference>
<dbReference type="PANTHER" id="PTHR35807:SF1">
    <property type="entry name" value="TRANSCRIPTIONAL REGULATOR REDD"/>
    <property type="match status" value="1"/>
</dbReference>
<dbReference type="OrthoDB" id="134712at2"/>
<dbReference type="GO" id="GO:0000160">
    <property type="term" value="P:phosphorelay signal transduction system"/>
    <property type="evidence" value="ECO:0007669"/>
    <property type="project" value="InterPro"/>
</dbReference>
<dbReference type="Gene3D" id="1.25.40.10">
    <property type="entry name" value="Tetratricopeptide repeat domain"/>
    <property type="match status" value="1"/>
</dbReference>
<proteinExistence type="inferred from homology"/>
<keyword evidence="2" id="KW-0805">Transcription regulation</keyword>
<organism evidence="7 8">
    <name type="scientific">Actinomadura rayongensis</name>
    <dbReference type="NCBI Taxonomy" id="1429076"/>
    <lineage>
        <taxon>Bacteria</taxon>
        <taxon>Bacillati</taxon>
        <taxon>Actinomycetota</taxon>
        <taxon>Actinomycetes</taxon>
        <taxon>Streptosporangiales</taxon>
        <taxon>Thermomonosporaceae</taxon>
        <taxon>Actinomadura</taxon>
    </lineage>
</organism>
<dbReference type="InterPro" id="IPR016032">
    <property type="entry name" value="Sig_transdc_resp-reg_C-effctor"/>
</dbReference>
<dbReference type="PROSITE" id="PS51755">
    <property type="entry name" value="OMPR_PHOB"/>
    <property type="match status" value="1"/>
</dbReference>
<gene>
    <name evidence="7" type="ORF">GQ466_01715</name>
</gene>
<dbReference type="InterPro" id="IPR027417">
    <property type="entry name" value="P-loop_NTPase"/>
</dbReference>
<dbReference type="CDD" id="cd01983">
    <property type="entry name" value="SIMIBI"/>
    <property type="match status" value="1"/>
</dbReference>
<dbReference type="SUPFAM" id="SSF52540">
    <property type="entry name" value="P-loop containing nucleoside triphosphate hydrolases"/>
    <property type="match status" value="1"/>
</dbReference>
<dbReference type="InterPro" id="IPR041664">
    <property type="entry name" value="AAA_16"/>
</dbReference>
<dbReference type="RefSeq" id="WP_161100995.1">
    <property type="nucleotide sequence ID" value="NZ_JBHLYI010000002.1"/>
</dbReference>
<comment type="caution">
    <text evidence="7">The sequence shown here is derived from an EMBL/GenBank/DDBJ whole genome shotgun (WGS) entry which is preliminary data.</text>
</comment>
<dbReference type="CDD" id="cd15831">
    <property type="entry name" value="BTAD"/>
    <property type="match status" value="1"/>
</dbReference>
<dbReference type="InterPro" id="IPR005158">
    <property type="entry name" value="BTAD"/>
</dbReference>
<reference evidence="7 8" key="1">
    <citation type="submission" date="2019-12" db="EMBL/GenBank/DDBJ databases">
        <title>Nocardia macrotermitis sp. nov. and Nocardia aurantia sp. nov., isolated from the gut of the fungus growing-termite Macrotermes natalensis.</title>
        <authorList>
            <person name="Christine B."/>
            <person name="Rene B."/>
        </authorList>
    </citation>
    <scope>NUCLEOTIDE SEQUENCE [LARGE SCALE GENOMIC DNA]</scope>
    <source>
        <strain evidence="7 8">DSM 102126</strain>
    </source>
</reference>
<evidence type="ECO:0000313" key="7">
    <source>
        <dbReference type="EMBL" id="MXQ62745.1"/>
    </source>
</evidence>
<feature type="DNA-binding region" description="OmpR/PhoB-type" evidence="5">
    <location>
        <begin position="1"/>
        <end position="98"/>
    </location>
</feature>
<dbReference type="Proteomes" id="UP000431901">
    <property type="component" value="Unassembled WGS sequence"/>
</dbReference>
<dbReference type="Pfam" id="PF13191">
    <property type="entry name" value="AAA_16"/>
    <property type="match status" value="1"/>
</dbReference>